<evidence type="ECO:0000313" key="10">
    <source>
        <dbReference type="EMBL" id="KNC51778.1"/>
    </source>
</evidence>
<dbReference type="InterPro" id="IPR047260">
    <property type="entry name" value="ERCC1-like_central_dom"/>
</dbReference>
<dbReference type="Proteomes" id="UP000054408">
    <property type="component" value="Unassembled WGS sequence"/>
</dbReference>
<evidence type="ECO:0000313" key="11">
    <source>
        <dbReference type="Proteomes" id="UP000054408"/>
    </source>
</evidence>
<gene>
    <name evidence="10" type="ORF">AMSG_07853</name>
</gene>
<dbReference type="OrthoDB" id="10262814at2759"/>
<dbReference type="Pfam" id="PF03834">
    <property type="entry name" value="Rad10"/>
    <property type="match status" value="1"/>
</dbReference>
<comment type="subcellular location">
    <subcellularLocation>
        <location evidence="1">Nucleus</location>
    </subcellularLocation>
</comment>
<dbReference type="CDD" id="cd22325">
    <property type="entry name" value="ERCC1_C-like"/>
    <property type="match status" value="1"/>
</dbReference>
<evidence type="ECO:0000256" key="6">
    <source>
        <dbReference type="ARBA" id="ARBA00023242"/>
    </source>
</evidence>
<evidence type="ECO:0000256" key="8">
    <source>
        <dbReference type="SAM" id="MobiDB-lite"/>
    </source>
</evidence>
<dbReference type="InterPro" id="IPR011335">
    <property type="entry name" value="Restrct_endonuc-II-like"/>
</dbReference>
<dbReference type="eggNOG" id="KOG2841">
    <property type="taxonomic scope" value="Eukaryota"/>
</dbReference>
<dbReference type="Gene3D" id="1.10.150.20">
    <property type="entry name" value="5' to 3' exonuclease, C-terminal subdomain"/>
    <property type="match status" value="1"/>
</dbReference>
<sequence>MSGDPPPLFLDLPASAFEDDPVAHGINCVSEISDIDGIDDINSIDGIDGVIGKFGSFQNSRHYQAPAPLPVRSQSASASVGTNVPGPRSDAAAEAAMARPESIVSSASSSRCIVVSGRQRGNPLLKFIRRVPWEYGSIVPDFRLGAFTCALFLSLKYHNLHPEYLGTRIIELGREYRVRVLLCLVDIEGNAEALTQLASICLASELTLVLAWSMTEAARYLETLKAYENKGPEAIQSRTEQDYFSRLTDTLTAVRGVNKTDAATLATAFGSVANMLTASLEELAVVPGLGARKVTTMYDVFNTPFKRGAGGNRAPPSSSAPGGEGEGEEGEGEPGTLG</sequence>
<dbReference type="STRING" id="461836.A0A0L0DK85"/>
<dbReference type="Pfam" id="PF14520">
    <property type="entry name" value="HHH_5"/>
    <property type="match status" value="1"/>
</dbReference>
<dbReference type="InterPro" id="IPR010994">
    <property type="entry name" value="RuvA_2-like"/>
</dbReference>
<proteinExistence type="inferred from homology"/>
<evidence type="ECO:0000256" key="2">
    <source>
        <dbReference type="ARBA" id="ARBA00008283"/>
    </source>
</evidence>
<feature type="region of interest" description="Disordered" evidence="8">
    <location>
        <begin position="305"/>
        <end position="338"/>
    </location>
</feature>
<dbReference type="GO" id="GO:0003697">
    <property type="term" value="F:single-stranded DNA binding"/>
    <property type="evidence" value="ECO:0007669"/>
    <property type="project" value="TreeGrafter"/>
</dbReference>
<dbReference type="GO" id="GO:0006289">
    <property type="term" value="P:nucleotide-excision repair"/>
    <property type="evidence" value="ECO:0007669"/>
    <property type="project" value="UniProtKB-ARBA"/>
</dbReference>
<dbReference type="GO" id="GO:0000110">
    <property type="term" value="C:nucleotide-excision repair factor 1 complex"/>
    <property type="evidence" value="ECO:0007669"/>
    <property type="project" value="TreeGrafter"/>
</dbReference>
<protein>
    <recommendedName>
        <fullName evidence="7">DNA excision repair protein ERCC-1</fullName>
    </recommendedName>
</protein>
<keyword evidence="11" id="KW-1185">Reference proteome</keyword>
<comment type="similarity">
    <text evidence="2">Belongs to the ERCC1/RAD10/SWI10 family.</text>
</comment>
<feature type="compositionally biased region" description="Low complexity" evidence="8">
    <location>
        <begin position="312"/>
        <end position="321"/>
    </location>
</feature>
<dbReference type="GO" id="GO:0070522">
    <property type="term" value="C:ERCC4-ERCC1 complex"/>
    <property type="evidence" value="ECO:0007669"/>
    <property type="project" value="TreeGrafter"/>
</dbReference>
<dbReference type="SUPFAM" id="SSF52980">
    <property type="entry name" value="Restriction endonuclease-like"/>
    <property type="match status" value="1"/>
</dbReference>
<dbReference type="PANTHER" id="PTHR12749">
    <property type="entry name" value="EXCISION REPAIR CROSS-COMPLEMENTING 1 ERCC1"/>
    <property type="match status" value="1"/>
</dbReference>
<dbReference type="GO" id="GO:0006312">
    <property type="term" value="P:mitotic recombination"/>
    <property type="evidence" value="ECO:0007669"/>
    <property type="project" value="TreeGrafter"/>
</dbReference>
<reference evidence="10 11" key="1">
    <citation type="submission" date="2010-05" db="EMBL/GenBank/DDBJ databases">
        <title>The Genome Sequence of Thecamonas trahens ATCC 50062.</title>
        <authorList>
            <consortium name="The Broad Institute Genome Sequencing Platform"/>
            <person name="Russ C."/>
            <person name="Cuomo C."/>
            <person name="Shea T."/>
            <person name="Young S.K."/>
            <person name="Zeng Q."/>
            <person name="Koehrsen M."/>
            <person name="Haas B."/>
            <person name="Borodovsky M."/>
            <person name="Guigo R."/>
            <person name="Alvarado L."/>
            <person name="Berlin A."/>
            <person name="Bochicchio J."/>
            <person name="Borenstein D."/>
            <person name="Chapman S."/>
            <person name="Chen Z."/>
            <person name="Freedman E."/>
            <person name="Gellesch M."/>
            <person name="Goldberg J."/>
            <person name="Griggs A."/>
            <person name="Gujja S."/>
            <person name="Heilman E."/>
            <person name="Heiman D."/>
            <person name="Hepburn T."/>
            <person name="Howarth C."/>
            <person name="Jen D."/>
            <person name="Larson L."/>
            <person name="Mehta T."/>
            <person name="Park D."/>
            <person name="Pearson M."/>
            <person name="Roberts A."/>
            <person name="Saif S."/>
            <person name="Shenoy N."/>
            <person name="Sisk P."/>
            <person name="Stolte C."/>
            <person name="Sykes S."/>
            <person name="Thomson T."/>
            <person name="Walk T."/>
            <person name="White J."/>
            <person name="Yandava C."/>
            <person name="Burger G."/>
            <person name="Gray M.W."/>
            <person name="Holland P.W.H."/>
            <person name="King N."/>
            <person name="Lang F.B.F."/>
            <person name="Roger A.J."/>
            <person name="Ruiz-Trillo I."/>
            <person name="Lander E."/>
            <person name="Nusbaum C."/>
        </authorList>
    </citation>
    <scope>NUCLEOTIDE SEQUENCE [LARGE SCALE GENOMIC DNA]</scope>
    <source>
        <strain evidence="10 11">ATCC 50062</strain>
    </source>
</reference>
<organism evidence="10 11">
    <name type="scientific">Thecamonas trahens ATCC 50062</name>
    <dbReference type="NCBI Taxonomy" id="461836"/>
    <lineage>
        <taxon>Eukaryota</taxon>
        <taxon>Apusozoa</taxon>
        <taxon>Apusomonadida</taxon>
        <taxon>Apusomonadidae</taxon>
        <taxon>Thecamonas</taxon>
    </lineage>
</organism>
<dbReference type="GO" id="GO:0006302">
    <property type="term" value="P:double-strand break repair"/>
    <property type="evidence" value="ECO:0007669"/>
    <property type="project" value="UniProtKB-ARBA"/>
</dbReference>
<dbReference type="GeneID" id="25566687"/>
<name>A0A0L0DK85_THETB</name>
<keyword evidence="5" id="KW-0234">DNA repair</keyword>
<dbReference type="GO" id="GO:0070914">
    <property type="term" value="P:UV-damage excision repair"/>
    <property type="evidence" value="ECO:0007669"/>
    <property type="project" value="TreeGrafter"/>
</dbReference>
<dbReference type="FunFam" id="3.40.50.10130:FF:000001">
    <property type="entry name" value="DNA excision repair protein ERCC-1"/>
    <property type="match status" value="1"/>
</dbReference>
<dbReference type="GO" id="GO:0003684">
    <property type="term" value="F:damaged DNA binding"/>
    <property type="evidence" value="ECO:0007669"/>
    <property type="project" value="InterPro"/>
</dbReference>
<evidence type="ECO:0000256" key="1">
    <source>
        <dbReference type="ARBA" id="ARBA00004123"/>
    </source>
</evidence>
<dbReference type="RefSeq" id="XP_013755651.1">
    <property type="nucleotide sequence ID" value="XM_013900197.1"/>
</dbReference>
<evidence type="ECO:0000256" key="5">
    <source>
        <dbReference type="ARBA" id="ARBA00023204"/>
    </source>
</evidence>
<evidence type="ECO:0000256" key="4">
    <source>
        <dbReference type="ARBA" id="ARBA00023125"/>
    </source>
</evidence>
<accession>A0A0L0DK85</accession>
<dbReference type="InterPro" id="IPR004579">
    <property type="entry name" value="ERCC1/RAD10/SWI10"/>
</dbReference>
<dbReference type="SUPFAM" id="SSF47781">
    <property type="entry name" value="RuvA domain 2-like"/>
    <property type="match status" value="1"/>
</dbReference>
<evidence type="ECO:0000256" key="3">
    <source>
        <dbReference type="ARBA" id="ARBA00022763"/>
    </source>
</evidence>
<keyword evidence="3" id="KW-0227">DNA damage</keyword>
<dbReference type="OMA" id="YVECFKA"/>
<dbReference type="NCBIfam" id="TIGR00597">
    <property type="entry name" value="rad10"/>
    <property type="match status" value="1"/>
</dbReference>
<dbReference type="PANTHER" id="PTHR12749:SF0">
    <property type="entry name" value="DNA EXCISION REPAIR PROTEIN ERCC-1"/>
    <property type="match status" value="1"/>
</dbReference>
<feature type="domain" description="ERCC1-like central" evidence="9">
    <location>
        <begin position="113"/>
        <end position="225"/>
    </location>
</feature>
<keyword evidence="4" id="KW-0238">DNA-binding</keyword>
<evidence type="ECO:0000256" key="7">
    <source>
        <dbReference type="ARBA" id="ARBA00071993"/>
    </source>
</evidence>
<dbReference type="FunFam" id="1.10.150.20:FF:000017">
    <property type="entry name" value="DNA excision repair protein ERCC-1"/>
    <property type="match status" value="1"/>
</dbReference>
<dbReference type="Gene3D" id="3.40.50.10130">
    <property type="match status" value="1"/>
</dbReference>
<keyword evidence="6" id="KW-0539">Nucleus</keyword>
<dbReference type="EMBL" id="GL349470">
    <property type="protein sequence ID" value="KNC51778.1"/>
    <property type="molecule type" value="Genomic_DNA"/>
</dbReference>
<evidence type="ECO:0000259" key="9">
    <source>
        <dbReference type="Pfam" id="PF03834"/>
    </source>
</evidence>
<dbReference type="AlphaFoldDB" id="A0A0L0DK85"/>